<dbReference type="AlphaFoldDB" id="A0A2R6XCU7"/>
<keyword evidence="3" id="KW-1185">Reference proteome</keyword>
<name>A0A2R6XCU7_MARPO</name>
<dbReference type="EMBL" id="KZ772694">
    <property type="protein sequence ID" value="PTQ43926.1"/>
    <property type="molecule type" value="Genomic_DNA"/>
</dbReference>
<reference evidence="3" key="1">
    <citation type="journal article" date="2017" name="Cell">
        <title>Insights into land plant evolution garnered from the Marchantia polymorpha genome.</title>
        <authorList>
            <person name="Bowman J.L."/>
            <person name="Kohchi T."/>
            <person name="Yamato K.T."/>
            <person name="Jenkins J."/>
            <person name="Shu S."/>
            <person name="Ishizaki K."/>
            <person name="Yamaoka S."/>
            <person name="Nishihama R."/>
            <person name="Nakamura Y."/>
            <person name="Berger F."/>
            <person name="Adam C."/>
            <person name="Aki S.S."/>
            <person name="Althoff F."/>
            <person name="Araki T."/>
            <person name="Arteaga-Vazquez M.A."/>
            <person name="Balasubrmanian S."/>
            <person name="Barry K."/>
            <person name="Bauer D."/>
            <person name="Boehm C.R."/>
            <person name="Briginshaw L."/>
            <person name="Caballero-Perez J."/>
            <person name="Catarino B."/>
            <person name="Chen F."/>
            <person name="Chiyoda S."/>
            <person name="Chovatia M."/>
            <person name="Davies K.M."/>
            <person name="Delmans M."/>
            <person name="Demura T."/>
            <person name="Dierschke T."/>
            <person name="Dolan L."/>
            <person name="Dorantes-Acosta A.E."/>
            <person name="Eklund D.M."/>
            <person name="Florent S.N."/>
            <person name="Flores-Sandoval E."/>
            <person name="Fujiyama A."/>
            <person name="Fukuzawa H."/>
            <person name="Galik B."/>
            <person name="Grimanelli D."/>
            <person name="Grimwood J."/>
            <person name="Grossniklaus U."/>
            <person name="Hamada T."/>
            <person name="Haseloff J."/>
            <person name="Hetherington A.J."/>
            <person name="Higo A."/>
            <person name="Hirakawa Y."/>
            <person name="Hundley H.N."/>
            <person name="Ikeda Y."/>
            <person name="Inoue K."/>
            <person name="Inoue S.I."/>
            <person name="Ishida S."/>
            <person name="Jia Q."/>
            <person name="Kakita M."/>
            <person name="Kanazawa T."/>
            <person name="Kawai Y."/>
            <person name="Kawashima T."/>
            <person name="Kennedy M."/>
            <person name="Kinose K."/>
            <person name="Kinoshita T."/>
            <person name="Kohara Y."/>
            <person name="Koide E."/>
            <person name="Komatsu K."/>
            <person name="Kopischke S."/>
            <person name="Kubo M."/>
            <person name="Kyozuka J."/>
            <person name="Lagercrantz U."/>
            <person name="Lin S.S."/>
            <person name="Lindquist E."/>
            <person name="Lipzen A.M."/>
            <person name="Lu C.W."/>
            <person name="De Luna E."/>
            <person name="Martienssen R.A."/>
            <person name="Minamino N."/>
            <person name="Mizutani M."/>
            <person name="Mizutani M."/>
            <person name="Mochizuki N."/>
            <person name="Monte I."/>
            <person name="Mosher R."/>
            <person name="Nagasaki H."/>
            <person name="Nakagami H."/>
            <person name="Naramoto S."/>
            <person name="Nishitani K."/>
            <person name="Ohtani M."/>
            <person name="Okamoto T."/>
            <person name="Okumura M."/>
            <person name="Phillips J."/>
            <person name="Pollak B."/>
            <person name="Reinders A."/>
            <person name="Rovekamp M."/>
            <person name="Sano R."/>
            <person name="Sawa S."/>
            <person name="Schmid M.W."/>
            <person name="Shirakawa M."/>
            <person name="Solano R."/>
            <person name="Spunde A."/>
            <person name="Suetsugu N."/>
            <person name="Sugano S."/>
            <person name="Sugiyama A."/>
            <person name="Sun R."/>
            <person name="Suzuki Y."/>
            <person name="Takenaka M."/>
            <person name="Takezawa D."/>
            <person name="Tomogane H."/>
            <person name="Tsuzuki M."/>
            <person name="Ueda T."/>
            <person name="Umeda M."/>
            <person name="Ward J.M."/>
            <person name="Watanabe Y."/>
            <person name="Yazaki K."/>
            <person name="Yokoyama R."/>
            <person name="Yoshitake Y."/>
            <person name="Yotsui I."/>
            <person name="Zachgo S."/>
            <person name="Schmutz J."/>
        </authorList>
    </citation>
    <scope>NUCLEOTIDE SEQUENCE [LARGE SCALE GENOMIC DNA]</scope>
    <source>
        <strain evidence="3">Tak-1</strain>
    </source>
</reference>
<dbReference type="Proteomes" id="UP000244005">
    <property type="component" value="Unassembled WGS sequence"/>
</dbReference>
<evidence type="ECO:0000313" key="2">
    <source>
        <dbReference type="EMBL" id="PTQ43926.1"/>
    </source>
</evidence>
<accession>A0A2R6XCU7</accession>
<evidence type="ECO:0000313" key="3">
    <source>
        <dbReference type="Proteomes" id="UP000244005"/>
    </source>
</evidence>
<feature type="region of interest" description="Disordered" evidence="1">
    <location>
        <begin position="102"/>
        <end position="133"/>
    </location>
</feature>
<gene>
    <name evidence="2" type="ORF">MARPO_0022s0033</name>
</gene>
<evidence type="ECO:0000256" key="1">
    <source>
        <dbReference type="SAM" id="MobiDB-lite"/>
    </source>
</evidence>
<sequence length="205" mass="22541">MREANDAASKRVQISATYSTSPIHLPKDSVPFSSRLGSSIIPSPSLPPCLPPSIRPPPLGYIHRPDSSILVVCTTGLELVRSDGDGDVYLCRSRPLQSRTCHPRQRANKHKLSPSGVSCGERHAGLTRSDGSTARPQLFAAPNLLRQRFGSLLALPPFVGRPRSTRIVPFCCRTVWSPSGVQYCGLYQPPLVDRRRRRSSGRLHK</sequence>
<organism evidence="2 3">
    <name type="scientific">Marchantia polymorpha</name>
    <name type="common">Common liverwort</name>
    <name type="synonym">Marchantia aquatica</name>
    <dbReference type="NCBI Taxonomy" id="3197"/>
    <lineage>
        <taxon>Eukaryota</taxon>
        <taxon>Viridiplantae</taxon>
        <taxon>Streptophyta</taxon>
        <taxon>Embryophyta</taxon>
        <taxon>Marchantiophyta</taxon>
        <taxon>Marchantiopsida</taxon>
        <taxon>Marchantiidae</taxon>
        <taxon>Marchantiales</taxon>
        <taxon>Marchantiaceae</taxon>
        <taxon>Marchantia</taxon>
    </lineage>
</organism>
<protein>
    <submittedName>
        <fullName evidence="2">Uncharacterized protein</fullName>
    </submittedName>
</protein>
<feature type="compositionally biased region" description="Basic residues" evidence="1">
    <location>
        <begin position="102"/>
        <end position="112"/>
    </location>
</feature>
<proteinExistence type="predicted"/>